<organism evidence="1 2">
    <name type="scientific">Symbiodinium pilosum</name>
    <name type="common">Dinoflagellate</name>
    <dbReference type="NCBI Taxonomy" id="2952"/>
    <lineage>
        <taxon>Eukaryota</taxon>
        <taxon>Sar</taxon>
        <taxon>Alveolata</taxon>
        <taxon>Dinophyceae</taxon>
        <taxon>Suessiales</taxon>
        <taxon>Symbiodiniaceae</taxon>
        <taxon>Symbiodinium</taxon>
    </lineage>
</organism>
<protein>
    <submittedName>
        <fullName evidence="1">YPTC1 protein</fullName>
    </submittedName>
</protein>
<dbReference type="SUPFAM" id="SSF53335">
    <property type="entry name" value="S-adenosyl-L-methionine-dependent methyltransferases"/>
    <property type="match status" value="1"/>
</dbReference>
<dbReference type="Proteomes" id="UP000649617">
    <property type="component" value="Unassembled WGS sequence"/>
</dbReference>
<feature type="non-terminal residue" evidence="1">
    <location>
        <position position="226"/>
    </location>
</feature>
<keyword evidence="2" id="KW-1185">Reference proteome</keyword>
<evidence type="ECO:0000313" key="1">
    <source>
        <dbReference type="EMBL" id="CAE7252718.1"/>
    </source>
</evidence>
<sequence>EEEPAAVSTAALNAAHTVVMHCKFLTSLLEPPWAVVWRGLDRLVSARDVRVSVSPDRQSSRTHFSKATRELLARLSEEVTFPMSLHPPHISWSQTAAEEYWFLSDRIRMQGIPHCNDAFMDLMETFDFHRIMRQSSWPTRFVDIGAHLGDCSLWAAARWGRGGGGLQGLAVEHREANAAAIRRAAKMAGLTQGVLRVLTAEAVSQAPCLPSLEDPRPALAGLLRAH</sequence>
<comment type="caution">
    <text evidence="1">The sequence shown here is derived from an EMBL/GenBank/DDBJ whole genome shotgun (WGS) entry which is preliminary data.</text>
</comment>
<reference evidence="1" key="1">
    <citation type="submission" date="2021-02" db="EMBL/GenBank/DDBJ databases">
        <authorList>
            <person name="Dougan E. K."/>
            <person name="Rhodes N."/>
            <person name="Thang M."/>
            <person name="Chan C."/>
        </authorList>
    </citation>
    <scope>NUCLEOTIDE SEQUENCE</scope>
</reference>
<dbReference type="OrthoDB" id="428198at2759"/>
<dbReference type="InterPro" id="IPR029063">
    <property type="entry name" value="SAM-dependent_MTases_sf"/>
</dbReference>
<proteinExistence type="predicted"/>
<dbReference type="AlphaFoldDB" id="A0A812LX33"/>
<evidence type="ECO:0000313" key="2">
    <source>
        <dbReference type="Proteomes" id="UP000649617"/>
    </source>
</evidence>
<name>A0A812LX33_SYMPI</name>
<accession>A0A812LX33</accession>
<dbReference type="EMBL" id="CAJNIZ010006781">
    <property type="protein sequence ID" value="CAE7252718.1"/>
    <property type="molecule type" value="Genomic_DNA"/>
</dbReference>
<gene>
    <name evidence="1" type="primary">YPTC1</name>
    <name evidence="1" type="ORF">SPIL2461_LOCUS4943</name>
</gene>